<dbReference type="InterPro" id="IPR036236">
    <property type="entry name" value="Znf_C2H2_sf"/>
</dbReference>
<dbReference type="SMART" id="SM00614">
    <property type="entry name" value="ZnF_BED"/>
    <property type="match status" value="1"/>
</dbReference>
<comment type="caution">
    <text evidence="7">The sequence shown here is derived from an EMBL/GenBank/DDBJ whole genome shotgun (WGS) entry which is preliminary data.</text>
</comment>
<evidence type="ECO:0000313" key="7">
    <source>
        <dbReference type="EMBL" id="KAA8591562.1"/>
    </source>
</evidence>
<feature type="region of interest" description="Disordered" evidence="5">
    <location>
        <begin position="54"/>
        <end position="74"/>
    </location>
</feature>
<keyword evidence="2 4" id="KW-0863">Zinc-finger</keyword>
<gene>
    <name evidence="7" type="ORF">FQN60_016936</name>
</gene>
<evidence type="ECO:0000259" key="6">
    <source>
        <dbReference type="PROSITE" id="PS50808"/>
    </source>
</evidence>
<dbReference type="EMBL" id="VOFY01000006">
    <property type="protein sequence ID" value="KAA8591562.1"/>
    <property type="molecule type" value="Genomic_DNA"/>
</dbReference>
<sequence>MNYNMANRKKIAKRSWVWGHFDIISPNKARCLLCSREMGYKMSSSLHNHLRVKHAGAAAKSSAPPSDNNQGNVNTGPSFGVKPCVLAVEGAAKISDMTCEEAPEICIVKTRELLLKAQLLMCDIEELLDCCRSAGPFNQRREIQQECQANIEEDGETLIIEGFRFESAVSREDWLLEEEDARTTLE</sequence>
<dbReference type="GO" id="GO:0003677">
    <property type="term" value="F:DNA binding"/>
    <property type="evidence" value="ECO:0007669"/>
    <property type="project" value="InterPro"/>
</dbReference>
<keyword evidence="1" id="KW-0479">Metal-binding</keyword>
<dbReference type="SUPFAM" id="SSF57667">
    <property type="entry name" value="beta-beta-alpha zinc fingers"/>
    <property type="match status" value="1"/>
</dbReference>
<keyword evidence="8" id="KW-1185">Reference proteome</keyword>
<dbReference type="PROSITE" id="PS50808">
    <property type="entry name" value="ZF_BED"/>
    <property type="match status" value="1"/>
</dbReference>
<name>A0A5J5DE26_9PERO</name>
<dbReference type="Proteomes" id="UP000327493">
    <property type="component" value="Chromosome 6"/>
</dbReference>
<dbReference type="Pfam" id="PF02892">
    <property type="entry name" value="zf-BED"/>
    <property type="match status" value="1"/>
</dbReference>
<dbReference type="InterPro" id="IPR003656">
    <property type="entry name" value="Znf_BED"/>
</dbReference>
<proteinExistence type="predicted"/>
<accession>A0A5J5DE26</accession>
<evidence type="ECO:0000256" key="1">
    <source>
        <dbReference type="ARBA" id="ARBA00022723"/>
    </source>
</evidence>
<evidence type="ECO:0000256" key="2">
    <source>
        <dbReference type="ARBA" id="ARBA00022771"/>
    </source>
</evidence>
<evidence type="ECO:0000313" key="8">
    <source>
        <dbReference type="Proteomes" id="UP000327493"/>
    </source>
</evidence>
<organism evidence="7 8">
    <name type="scientific">Etheostoma spectabile</name>
    <name type="common">orangethroat darter</name>
    <dbReference type="NCBI Taxonomy" id="54343"/>
    <lineage>
        <taxon>Eukaryota</taxon>
        <taxon>Metazoa</taxon>
        <taxon>Chordata</taxon>
        <taxon>Craniata</taxon>
        <taxon>Vertebrata</taxon>
        <taxon>Euteleostomi</taxon>
        <taxon>Actinopterygii</taxon>
        <taxon>Neopterygii</taxon>
        <taxon>Teleostei</taxon>
        <taxon>Neoteleostei</taxon>
        <taxon>Acanthomorphata</taxon>
        <taxon>Eupercaria</taxon>
        <taxon>Perciformes</taxon>
        <taxon>Percoidei</taxon>
        <taxon>Percidae</taxon>
        <taxon>Etheostomatinae</taxon>
        <taxon>Etheostoma</taxon>
    </lineage>
</organism>
<protein>
    <recommendedName>
        <fullName evidence="6">BED-type domain-containing protein</fullName>
    </recommendedName>
</protein>
<evidence type="ECO:0000256" key="5">
    <source>
        <dbReference type="SAM" id="MobiDB-lite"/>
    </source>
</evidence>
<evidence type="ECO:0000256" key="3">
    <source>
        <dbReference type="ARBA" id="ARBA00022833"/>
    </source>
</evidence>
<reference evidence="7 8" key="1">
    <citation type="submission" date="2019-08" db="EMBL/GenBank/DDBJ databases">
        <title>A chromosome-level genome assembly, high-density linkage maps, and genome scans reveal the genomic architecture of hybrid incompatibilities underlying speciation via character displacement in darters (Percidae: Etheostominae).</title>
        <authorList>
            <person name="Moran R.L."/>
            <person name="Catchen J.M."/>
            <person name="Fuller R.C."/>
        </authorList>
    </citation>
    <scope>NUCLEOTIDE SEQUENCE [LARGE SCALE GENOMIC DNA]</scope>
    <source>
        <strain evidence="7">EspeVRDwgs_2016</strain>
        <tissue evidence="7">Muscle</tissue>
    </source>
</reference>
<evidence type="ECO:0000256" key="4">
    <source>
        <dbReference type="PROSITE-ProRule" id="PRU00027"/>
    </source>
</evidence>
<feature type="domain" description="BED-type" evidence="6">
    <location>
        <begin position="12"/>
        <end position="61"/>
    </location>
</feature>
<keyword evidence="3" id="KW-0862">Zinc</keyword>
<dbReference type="GO" id="GO:0008270">
    <property type="term" value="F:zinc ion binding"/>
    <property type="evidence" value="ECO:0007669"/>
    <property type="project" value="UniProtKB-KW"/>
</dbReference>
<feature type="compositionally biased region" description="Low complexity" evidence="5">
    <location>
        <begin position="55"/>
        <end position="66"/>
    </location>
</feature>
<dbReference type="AlphaFoldDB" id="A0A5J5DE26"/>